<dbReference type="AlphaFoldDB" id="A0A0A9GFB6"/>
<reference evidence="1" key="2">
    <citation type="journal article" date="2015" name="Data Brief">
        <title>Shoot transcriptome of the giant reed, Arundo donax.</title>
        <authorList>
            <person name="Barrero R.A."/>
            <person name="Guerrero F.D."/>
            <person name="Moolhuijzen P."/>
            <person name="Goolsby J.A."/>
            <person name="Tidwell J."/>
            <person name="Bellgard S.E."/>
            <person name="Bellgard M.I."/>
        </authorList>
    </citation>
    <scope>NUCLEOTIDE SEQUENCE</scope>
    <source>
        <tissue evidence="1">Shoot tissue taken approximately 20 cm above the soil surface</tissue>
    </source>
</reference>
<protein>
    <submittedName>
        <fullName evidence="1">Uncharacterized protein</fullName>
    </submittedName>
</protein>
<sequence>MEKLICSFVCSSIICIYPTISHLKYNARLLATCATVYSNAHQFNMLNDLLTCHYLVPLLPLYQEAVH</sequence>
<dbReference type="EMBL" id="GBRH01176635">
    <property type="protein sequence ID" value="JAE21261.1"/>
    <property type="molecule type" value="Transcribed_RNA"/>
</dbReference>
<organism evidence="1">
    <name type="scientific">Arundo donax</name>
    <name type="common">Giant reed</name>
    <name type="synonym">Donax arundinaceus</name>
    <dbReference type="NCBI Taxonomy" id="35708"/>
    <lineage>
        <taxon>Eukaryota</taxon>
        <taxon>Viridiplantae</taxon>
        <taxon>Streptophyta</taxon>
        <taxon>Embryophyta</taxon>
        <taxon>Tracheophyta</taxon>
        <taxon>Spermatophyta</taxon>
        <taxon>Magnoliopsida</taxon>
        <taxon>Liliopsida</taxon>
        <taxon>Poales</taxon>
        <taxon>Poaceae</taxon>
        <taxon>PACMAD clade</taxon>
        <taxon>Arundinoideae</taxon>
        <taxon>Arundineae</taxon>
        <taxon>Arundo</taxon>
    </lineage>
</organism>
<evidence type="ECO:0000313" key="1">
    <source>
        <dbReference type="EMBL" id="JAE21261.1"/>
    </source>
</evidence>
<reference evidence="1" key="1">
    <citation type="submission" date="2014-09" db="EMBL/GenBank/DDBJ databases">
        <authorList>
            <person name="Magalhaes I.L.F."/>
            <person name="Oliveira U."/>
            <person name="Santos F.R."/>
            <person name="Vidigal T.H.D.A."/>
            <person name="Brescovit A.D."/>
            <person name="Santos A.J."/>
        </authorList>
    </citation>
    <scope>NUCLEOTIDE SEQUENCE</scope>
    <source>
        <tissue evidence="1">Shoot tissue taken approximately 20 cm above the soil surface</tissue>
    </source>
</reference>
<accession>A0A0A9GFB6</accession>
<name>A0A0A9GFB6_ARUDO</name>
<proteinExistence type="predicted"/>